<feature type="domain" description="GST N-terminal" evidence="1">
    <location>
        <begin position="1"/>
        <end position="84"/>
    </location>
</feature>
<protein>
    <submittedName>
        <fullName evidence="2">Glutathione S-transferase</fullName>
    </submittedName>
</protein>
<sequence>MTYDLFIGDRMYSSWSLRGWLMFEKFNIPCRTHMVGLYTGTMAQDMAALAPARLVPAIRTPEGTVIGESLAIAETLAERHPDAGLWPKDTAARATARWLCAEMTAGFTALRTDCPMQFQHCYCRFDPRQPVLDDLGRIETLWAHARAVSGSDTGWLMGDYSLADVFYTPVAARIVGYGLPVSDAAQAYCAALLGDAAVRDWRRAAKQVRYDPEPYALDLPKAPWPDFV</sequence>
<dbReference type="PANTHER" id="PTHR42673">
    <property type="entry name" value="MALEYLACETOACETATE ISOMERASE"/>
    <property type="match status" value="1"/>
</dbReference>
<dbReference type="PROSITE" id="PS50404">
    <property type="entry name" value="GST_NTER"/>
    <property type="match status" value="1"/>
</dbReference>
<dbReference type="GO" id="GO:0004364">
    <property type="term" value="F:glutathione transferase activity"/>
    <property type="evidence" value="ECO:0007669"/>
    <property type="project" value="TreeGrafter"/>
</dbReference>
<gene>
    <name evidence="2" type="ORF">SAMN05216236_101273</name>
</gene>
<dbReference type="EMBL" id="FPAW01000001">
    <property type="protein sequence ID" value="SFT37582.1"/>
    <property type="molecule type" value="Genomic_DNA"/>
</dbReference>
<evidence type="ECO:0000313" key="2">
    <source>
        <dbReference type="EMBL" id="SFT37582.1"/>
    </source>
</evidence>
<evidence type="ECO:0000313" key="3">
    <source>
        <dbReference type="Proteomes" id="UP000182466"/>
    </source>
</evidence>
<dbReference type="eggNOG" id="COG0625">
    <property type="taxonomic scope" value="Bacteria"/>
</dbReference>
<proteinExistence type="predicted"/>
<dbReference type="Proteomes" id="UP000182466">
    <property type="component" value="Unassembled WGS sequence"/>
</dbReference>
<dbReference type="Gene3D" id="3.40.30.10">
    <property type="entry name" value="Glutaredoxin"/>
    <property type="match status" value="1"/>
</dbReference>
<dbReference type="InterPro" id="IPR036282">
    <property type="entry name" value="Glutathione-S-Trfase_C_sf"/>
</dbReference>
<dbReference type="Gene3D" id="1.20.1050.10">
    <property type="match status" value="1"/>
</dbReference>
<organism evidence="2 3">
    <name type="scientific">Sedimentitalea nanhaiensis</name>
    <dbReference type="NCBI Taxonomy" id="999627"/>
    <lineage>
        <taxon>Bacteria</taxon>
        <taxon>Pseudomonadati</taxon>
        <taxon>Pseudomonadota</taxon>
        <taxon>Alphaproteobacteria</taxon>
        <taxon>Rhodobacterales</taxon>
        <taxon>Paracoccaceae</taxon>
        <taxon>Sedimentitalea</taxon>
    </lineage>
</organism>
<dbReference type="STRING" id="999627.SAMN05216236_101273"/>
<dbReference type="AlphaFoldDB" id="A0A1I6XHR9"/>
<dbReference type="InterPro" id="IPR036249">
    <property type="entry name" value="Thioredoxin-like_sf"/>
</dbReference>
<dbReference type="SUPFAM" id="SSF47616">
    <property type="entry name" value="GST C-terminal domain-like"/>
    <property type="match status" value="1"/>
</dbReference>
<dbReference type="RefSeq" id="WP_027263215.1">
    <property type="nucleotide sequence ID" value="NZ_FPAW01000001.1"/>
</dbReference>
<keyword evidence="3" id="KW-1185">Reference proteome</keyword>
<dbReference type="SUPFAM" id="SSF52833">
    <property type="entry name" value="Thioredoxin-like"/>
    <property type="match status" value="1"/>
</dbReference>
<keyword evidence="2" id="KW-0808">Transferase</keyword>
<dbReference type="PANTHER" id="PTHR42673:SF4">
    <property type="entry name" value="MALEYLACETOACETATE ISOMERASE"/>
    <property type="match status" value="1"/>
</dbReference>
<dbReference type="Pfam" id="PF13409">
    <property type="entry name" value="GST_N_2"/>
    <property type="match status" value="1"/>
</dbReference>
<dbReference type="GO" id="GO:0006749">
    <property type="term" value="P:glutathione metabolic process"/>
    <property type="evidence" value="ECO:0007669"/>
    <property type="project" value="TreeGrafter"/>
</dbReference>
<dbReference type="CDD" id="cd03194">
    <property type="entry name" value="GST_C_3"/>
    <property type="match status" value="1"/>
</dbReference>
<reference evidence="2 3" key="1">
    <citation type="submission" date="2016-10" db="EMBL/GenBank/DDBJ databases">
        <authorList>
            <person name="de Groot N.N."/>
        </authorList>
    </citation>
    <scope>NUCLEOTIDE SEQUENCE [LARGE SCALE GENOMIC DNA]</scope>
    <source>
        <strain evidence="2 3">CGMCC 1.10959</strain>
    </source>
</reference>
<dbReference type="InterPro" id="IPR004045">
    <property type="entry name" value="Glutathione_S-Trfase_N"/>
</dbReference>
<dbReference type="OrthoDB" id="9799538at2"/>
<dbReference type="GO" id="GO:0016034">
    <property type="term" value="F:maleylacetoacetate isomerase activity"/>
    <property type="evidence" value="ECO:0007669"/>
    <property type="project" value="TreeGrafter"/>
</dbReference>
<accession>A0A1I6XHR9</accession>
<evidence type="ECO:0000259" key="1">
    <source>
        <dbReference type="PROSITE" id="PS50404"/>
    </source>
</evidence>
<dbReference type="GO" id="GO:0006559">
    <property type="term" value="P:L-phenylalanine catabolic process"/>
    <property type="evidence" value="ECO:0007669"/>
    <property type="project" value="TreeGrafter"/>
</dbReference>
<name>A0A1I6XHR9_9RHOB</name>